<protein>
    <submittedName>
        <fullName evidence="1">Uncharacterized protein</fullName>
    </submittedName>
</protein>
<name>A0A499UUX3_9ACTN</name>
<sequence>MDARPRMIGVHRPAWPIGGRGMDVSASTFATPVGVGELALRGGFHGGDSLPILKGSHLVAPATDE</sequence>
<proteinExistence type="predicted"/>
<dbReference type="EMBL" id="AP019620">
    <property type="protein sequence ID" value="BBJ44440.1"/>
    <property type="molecule type" value="Genomic_DNA"/>
</dbReference>
<reference evidence="1 2" key="1">
    <citation type="journal article" date="2020" name="Int. J. Syst. Evol. Microbiol.">
        <title>Reclassification of Streptomyces castelarensis and Streptomyces sporoclivatus as later heterotypic synonyms of Streptomyces antimycoticus.</title>
        <authorList>
            <person name="Komaki H."/>
            <person name="Tamura T."/>
        </authorList>
    </citation>
    <scope>NUCLEOTIDE SEQUENCE [LARGE SCALE GENOMIC DNA]</scope>
    <source>
        <strain evidence="1 2">NBRC 100767</strain>
    </source>
</reference>
<accession>A0A499UUX3</accession>
<gene>
    <name evidence="1" type="ORF">SSPO_071580</name>
</gene>
<evidence type="ECO:0000313" key="2">
    <source>
        <dbReference type="Proteomes" id="UP000463951"/>
    </source>
</evidence>
<dbReference type="AlphaFoldDB" id="A0A499UUX3"/>
<evidence type="ECO:0000313" key="1">
    <source>
        <dbReference type="EMBL" id="BBJ44440.1"/>
    </source>
</evidence>
<organism evidence="1 2">
    <name type="scientific">Streptomyces antimycoticus</name>
    <dbReference type="NCBI Taxonomy" id="68175"/>
    <lineage>
        <taxon>Bacteria</taxon>
        <taxon>Bacillati</taxon>
        <taxon>Actinomycetota</taxon>
        <taxon>Actinomycetes</taxon>
        <taxon>Kitasatosporales</taxon>
        <taxon>Streptomycetaceae</taxon>
        <taxon>Streptomyces</taxon>
        <taxon>Streptomyces violaceusniger group</taxon>
    </lineage>
</organism>
<dbReference type="Proteomes" id="UP000463951">
    <property type="component" value="Chromosome"/>
</dbReference>